<evidence type="ECO:0000256" key="4">
    <source>
        <dbReference type="ARBA" id="ARBA00023054"/>
    </source>
</evidence>
<keyword evidence="3" id="KW-0653">Protein transport</keyword>
<dbReference type="PROSITE" id="PS50192">
    <property type="entry name" value="T_SNARE"/>
    <property type="match status" value="1"/>
</dbReference>
<dbReference type="GO" id="GO:0015031">
    <property type="term" value="P:protein transport"/>
    <property type="evidence" value="ECO:0007669"/>
    <property type="project" value="UniProtKB-KW"/>
</dbReference>
<feature type="compositionally biased region" description="Basic and acidic residues" evidence="6">
    <location>
        <begin position="37"/>
        <end position="47"/>
    </location>
</feature>
<dbReference type="GO" id="GO:0006896">
    <property type="term" value="P:Golgi to vacuole transport"/>
    <property type="evidence" value="ECO:0007669"/>
    <property type="project" value="UniProtKB-ARBA"/>
</dbReference>
<feature type="region of interest" description="Disordered" evidence="6">
    <location>
        <begin position="52"/>
        <end position="184"/>
    </location>
</feature>
<proteinExistence type="predicted"/>
<evidence type="ECO:0000256" key="3">
    <source>
        <dbReference type="ARBA" id="ARBA00022927"/>
    </source>
</evidence>
<feature type="domain" description="T-SNARE coiled-coil homology" evidence="7">
    <location>
        <begin position="199"/>
        <end position="261"/>
    </location>
</feature>
<dbReference type="EMBL" id="CALLCH030000020">
    <property type="protein sequence ID" value="CAI4219682.1"/>
    <property type="molecule type" value="Genomic_DNA"/>
</dbReference>
<dbReference type="PRINTS" id="PR01217">
    <property type="entry name" value="PRICHEXTENSN"/>
</dbReference>
<comment type="caution">
    <text evidence="8">The sequence shown here is derived from an EMBL/GenBank/DDBJ whole genome shotgun (WGS) entry which is preliminary data.</text>
</comment>
<keyword evidence="2" id="KW-0813">Transport</keyword>
<accession>A0A9P1HAL3</accession>
<dbReference type="SMART" id="SM00397">
    <property type="entry name" value="t_SNARE"/>
    <property type="match status" value="1"/>
</dbReference>
<name>A0A9P1HAL3_9PEZI</name>
<dbReference type="Gene3D" id="1.20.5.110">
    <property type="match status" value="1"/>
</dbReference>
<evidence type="ECO:0000259" key="7">
    <source>
        <dbReference type="PROSITE" id="PS50192"/>
    </source>
</evidence>
<evidence type="ECO:0000256" key="6">
    <source>
        <dbReference type="SAM" id="MobiDB-lite"/>
    </source>
</evidence>
<dbReference type="OrthoDB" id="244190at2759"/>
<evidence type="ECO:0000313" key="9">
    <source>
        <dbReference type="Proteomes" id="UP000838763"/>
    </source>
</evidence>
<evidence type="ECO:0000313" key="8">
    <source>
        <dbReference type="EMBL" id="CAI4219682.1"/>
    </source>
</evidence>
<gene>
    <name evidence="8" type="ORF">PPNO1_LOCUS9235</name>
</gene>
<reference evidence="8" key="1">
    <citation type="submission" date="2022-11" db="EMBL/GenBank/DDBJ databases">
        <authorList>
            <person name="Scott C."/>
            <person name="Bruce N."/>
        </authorList>
    </citation>
    <scope>NUCLEOTIDE SEQUENCE</scope>
</reference>
<dbReference type="GO" id="GO:0061025">
    <property type="term" value="P:membrane fusion"/>
    <property type="evidence" value="ECO:0007669"/>
    <property type="project" value="UniProtKB-ARBA"/>
</dbReference>
<sequence>MSKPNQLFLLADHIKLSLLERQRAQSLNLEGNSQDGHISRSIEQFRDGLDALKKRSRGSGTKAMKTPPSTSPTPSPPSKNSSTTSPPNSTASPPSTTSTLTHPNDPSLASDFAHATTVPAAKSSSSPSPTATRSAPPAPPPPVTSPSASPTPPPATTATTTTITTPPSSSLLATATSRAPSGVDRAQGMTNEQIHAYHANVLDEQDEQLDRLGETIGRQRELSMRMGDELEAQIEILDETDAMVDRHQSRLDRALDMCRVAASAQAGPVWAVYQY</sequence>
<dbReference type="SUPFAM" id="SSF58038">
    <property type="entry name" value="SNARE fusion complex"/>
    <property type="match status" value="1"/>
</dbReference>
<protein>
    <recommendedName>
        <fullName evidence="7">t-SNARE coiled-coil homology domain-containing protein</fullName>
    </recommendedName>
</protein>
<dbReference type="FunFam" id="1.20.5.110:FF:000060">
    <property type="entry name" value="SNARE complex subunit (Syn8)"/>
    <property type="match status" value="1"/>
</dbReference>
<organism evidence="8 9">
    <name type="scientific">Parascedosporium putredinis</name>
    <dbReference type="NCBI Taxonomy" id="1442378"/>
    <lineage>
        <taxon>Eukaryota</taxon>
        <taxon>Fungi</taxon>
        <taxon>Dikarya</taxon>
        <taxon>Ascomycota</taxon>
        <taxon>Pezizomycotina</taxon>
        <taxon>Sordariomycetes</taxon>
        <taxon>Hypocreomycetidae</taxon>
        <taxon>Microascales</taxon>
        <taxon>Microascaceae</taxon>
        <taxon>Parascedosporium</taxon>
    </lineage>
</organism>
<dbReference type="AlphaFoldDB" id="A0A9P1HAL3"/>
<feature type="region of interest" description="Disordered" evidence="6">
    <location>
        <begin position="28"/>
        <end position="47"/>
    </location>
</feature>
<evidence type="ECO:0000256" key="5">
    <source>
        <dbReference type="ARBA" id="ARBA00023136"/>
    </source>
</evidence>
<feature type="compositionally biased region" description="Low complexity" evidence="6">
    <location>
        <begin position="156"/>
        <end position="181"/>
    </location>
</feature>
<dbReference type="InterPro" id="IPR000727">
    <property type="entry name" value="T_SNARE_dom"/>
</dbReference>
<feature type="compositionally biased region" description="Low complexity" evidence="6">
    <location>
        <begin position="115"/>
        <end position="135"/>
    </location>
</feature>
<dbReference type="Proteomes" id="UP000838763">
    <property type="component" value="Unassembled WGS sequence"/>
</dbReference>
<feature type="compositionally biased region" description="Low complexity" evidence="6">
    <location>
        <begin position="78"/>
        <end position="104"/>
    </location>
</feature>
<keyword evidence="5" id="KW-0472">Membrane</keyword>
<evidence type="ECO:0000256" key="1">
    <source>
        <dbReference type="ARBA" id="ARBA00004308"/>
    </source>
</evidence>
<keyword evidence="9" id="KW-1185">Reference proteome</keyword>
<evidence type="ECO:0000256" key="2">
    <source>
        <dbReference type="ARBA" id="ARBA00022448"/>
    </source>
</evidence>
<comment type="subcellular location">
    <subcellularLocation>
        <location evidence="1">Endomembrane system</location>
    </subcellularLocation>
</comment>
<feature type="compositionally biased region" description="Pro residues" evidence="6">
    <location>
        <begin position="136"/>
        <end position="155"/>
    </location>
</feature>
<dbReference type="GO" id="GO:0005768">
    <property type="term" value="C:endosome"/>
    <property type="evidence" value="ECO:0007669"/>
    <property type="project" value="UniProtKB-ARBA"/>
</dbReference>
<dbReference type="CDD" id="cd15859">
    <property type="entry name" value="SNARE_SYN8"/>
    <property type="match status" value="1"/>
</dbReference>
<keyword evidence="4" id="KW-0175">Coiled coil</keyword>